<sequence>MRAGEYRATVWRNCVPKPEGGCRYIEWRIKDGEGGVTGIEGSVGK</sequence>
<protein>
    <submittedName>
        <fullName evidence="1">Uncharacterized protein</fullName>
    </submittedName>
</protein>
<accession>A0A1G8LBK6</accession>
<keyword evidence="2" id="KW-1185">Reference proteome</keyword>
<dbReference type="EMBL" id="FNCO01000014">
    <property type="protein sequence ID" value="SDI53025.1"/>
    <property type="molecule type" value="Genomic_DNA"/>
</dbReference>
<reference evidence="2" key="1">
    <citation type="submission" date="2016-10" db="EMBL/GenBank/DDBJ databases">
        <authorList>
            <person name="Varghese N."/>
            <person name="Submissions S."/>
        </authorList>
    </citation>
    <scope>NUCLEOTIDE SEQUENCE [LARGE SCALE GENOMIC DNA]</scope>
    <source>
        <strain evidence="2">ATCC 700689</strain>
    </source>
</reference>
<name>A0A1G8LBK6_9PSED</name>
<evidence type="ECO:0000313" key="2">
    <source>
        <dbReference type="Proteomes" id="UP000182894"/>
    </source>
</evidence>
<proteinExistence type="predicted"/>
<dbReference type="Proteomes" id="UP000182894">
    <property type="component" value="Unassembled WGS sequence"/>
</dbReference>
<evidence type="ECO:0000313" key="1">
    <source>
        <dbReference type="EMBL" id="SDI53025.1"/>
    </source>
</evidence>
<gene>
    <name evidence="1" type="ORF">SAMN05216605_11493</name>
</gene>
<dbReference type="AlphaFoldDB" id="A0A1G8LBK6"/>
<organism evidence="1 2">
    <name type="scientific">Pseudomonas abietaniphila</name>
    <dbReference type="NCBI Taxonomy" id="89065"/>
    <lineage>
        <taxon>Bacteria</taxon>
        <taxon>Pseudomonadati</taxon>
        <taxon>Pseudomonadota</taxon>
        <taxon>Gammaproteobacteria</taxon>
        <taxon>Pseudomonadales</taxon>
        <taxon>Pseudomonadaceae</taxon>
        <taxon>Pseudomonas</taxon>
    </lineage>
</organism>